<dbReference type="Gene3D" id="1.20.1280.50">
    <property type="match status" value="1"/>
</dbReference>
<sequence length="365" mass="43302">MANLIMEASSDVIIPVNVAIRIFSFVSRDDLENCKLTCKSWKDVIDYADNRRNSELQLRHIDAICLSTNSEFSIKIYYNQTIREFYYKKYFADREIDEIEVKKVRHLTSQFDEKKYVFPCGEHLPIRQSHSFVFPAVDIFHQHRCKMVRPTVYQDHVNYTRKLFTPPLSFYERLQRMLKKCKIRLVIFHAFTFTDFFVEKMREFASDAFSRVVFLSLHCCNLRCVSPNSFHEFLASVCATHFLMDRLRNCVPNHFNALLLSKPSIQMARTFYVGFCIGRRTQTVVPFPIDDDDFIKYVKLLDGAKRRDFFGIALCRVTQQFRPIYEKIITSNKYRRLNLYTHILFGDVRYLSNEFGFTNSHSVQQ</sequence>
<protein>
    <recommendedName>
        <fullName evidence="1">F-box domain-containing protein</fullName>
    </recommendedName>
</protein>
<dbReference type="InterPro" id="IPR001810">
    <property type="entry name" value="F-box_dom"/>
</dbReference>
<organism evidence="2 3">
    <name type="scientific">Heterodera schachtii</name>
    <name type="common">Sugarbeet cyst nematode worm</name>
    <name type="synonym">Tylenchus schachtii</name>
    <dbReference type="NCBI Taxonomy" id="97005"/>
    <lineage>
        <taxon>Eukaryota</taxon>
        <taxon>Metazoa</taxon>
        <taxon>Ecdysozoa</taxon>
        <taxon>Nematoda</taxon>
        <taxon>Chromadorea</taxon>
        <taxon>Rhabditida</taxon>
        <taxon>Tylenchina</taxon>
        <taxon>Tylenchomorpha</taxon>
        <taxon>Tylenchoidea</taxon>
        <taxon>Heteroderidae</taxon>
        <taxon>Heteroderinae</taxon>
        <taxon>Heterodera</taxon>
    </lineage>
</organism>
<comment type="caution">
    <text evidence="2">The sequence shown here is derived from an EMBL/GenBank/DDBJ whole genome shotgun (WGS) entry which is preliminary data.</text>
</comment>
<gene>
    <name evidence="2" type="ORF">niasHS_007266</name>
</gene>
<dbReference type="Proteomes" id="UP001620645">
    <property type="component" value="Unassembled WGS sequence"/>
</dbReference>
<accession>A0ABD2JJU1</accession>
<reference evidence="2 3" key="1">
    <citation type="submission" date="2024-10" db="EMBL/GenBank/DDBJ databases">
        <authorList>
            <person name="Kim D."/>
        </authorList>
    </citation>
    <scope>NUCLEOTIDE SEQUENCE [LARGE SCALE GENOMIC DNA]</scope>
    <source>
        <strain evidence="2">Taebaek</strain>
    </source>
</reference>
<dbReference type="SUPFAM" id="SSF81383">
    <property type="entry name" value="F-box domain"/>
    <property type="match status" value="1"/>
</dbReference>
<dbReference type="InterPro" id="IPR036047">
    <property type="entry name" value="F-box-like_dom_sf"/>
</dbReference>
<keyword evidence="3" id="KW-1185">Reference proteome</keyword>
<evidence type="ECO:0000259" key="1">
    <source>
        <dbReference type="SMART" id="SM00256"/>
    </source>
</evidence>
<dbReference type="Pfam" id="PF12937">
    <property type="entry name" value="F-box-like"/>
    <property type="match status" value="1"/>
</dbReference>
<dbReference type="SMART" id="SM00256">
    <property type="entry name" value="FBOX"/>
    <property type="match status" value="1"/>
</dbReference>
<proteinExistence type="predicted"/>
<dbReference type="EMBL" id="JBICCN010000138">
    <property type="protein sequence ID" value="KAL3090891.1"/>
    <property type="molecule type" value="Genomic_DNA"/>
</dbReference>
<evidence type="ECO:0000313" key="3">
    <source>
        <dbReference type="Proteomes" id="UP001620645"/>
    </source>
</evidence>
<name>A0ABD2JJU1_HETSC</name>
<evidence type="ECO:0000313" key="2">
    <source>
        <dbReference type="EMBL" id="KAL3090891.1"/>
    </source>
</evidence>
<dbReference type="AlphaFoldDB" id="A0ABD2JJU1"/>
<feature type="domain" description="F-box" evidence="1">
    <location>
        <begin position="14"/>
        <end position="54"/>
    </location>
</feature>